<proteinExistence type="predicted"/>
<dbReference type="InterPro" id="IPR036887">
    <property type="entry name" value="HTH_APSES_sf"/>
</dbReference>
<dbReference type="SUPFAM" id="SSF54616">
    <property type="entry name" value="DNA-binding domain of Mlu1-box binding protein MBP1"/>
    <property type="match status" value="1"/>
</dbReference>
<dbReference type="GO" id="GO:0003677">
    <property type="term" value="F:DNA binding"/>
    <property type="evidence" value="ECO:0007669"/>
    <property type="project" value="InterPro"/>
</dbReference>
<dbReference type="InterPro" id="IPR018004">
    <property type="entry name" value="KilA/APSES_HTH"/>
</dbReference>
<dbReference type="PROSITE" id="PS51301">
    <property type="entry name" value="KILA_N"/>
    <property type="match status" value="1"/>
</dbReference>
<dbReference type="SMART" id="SM01252">
    <property type="entry name" value="KilA-N"/>
    <property type="match status" value="1"/>
</dbReference>
<accession>A0AB39BZ62</accession>
<dbReference type="EMBL" id="PP986816">
    <property type="protein sequence ID" value="XDI97866.1"/>
    <property type="molecule type" value="Genomic_DNA"/>
</dbReference>
<organism evidence="2">
    <name type="scientific">Pakpunavirus sp</name>
    <dbReference type="NCBI Taxonomy" id="2833053"/>
    <lineage>
        <taxon>Viruses</taxon>
        <taxon>Duplodnaviria</taxon>
        <taxon>Heunggongvirae</taxon>
        <taxon>Uroviricota</taxon>
        <taxon>Caudoviricetes</taxon>
        <taxon>Vandenendeviridae</taxon>
        <taxon>Skurskavirinae</taxon>
        <taxon>Pakpunavirus</taxon>
    </lineage>
</organism>
<name>A0AB39BZ62_9CAUD</name>
<protein>
    <submittedName>
        <fullName evidence="2">Transcriptional regulator</fullName>
    </submittedName>
</protein>
<feature type="domain" description="KilA-N" evidence="1">
    <location>
        <begin position="3"/>
        <end position="132"/>
    </location>
</feature>
<dbReference type="InterPro" id="IPR017880">
    <property type="entry name" value="KilA_N"/>
</dbReference>
<evidence type="ECO:0000313" key="2">
    <source>
        <dbReference type="EMBL" id="XDI97866.1"/>
    </source>
</evidence>
<reference evidence="2" key="1">
    <citation type="submission" date="2024-06" db="EMBL/GenBank/DDBJ databases">
        <authorList>
            <person name="Agudelo-Romero P."/>
            <person name="Caparros-Martin J.A."/>
            <person name="Sharma A."/>
            <person name="Saladie M."/>
            <person name="Stick S.M."/>
            <person name="O'Gara F."/>
        </authorList>
    </citation>
    <scope>NUCLEOTIDE SEQUENCE</scope>
    <source>
        <strain evidence="2">VContig2</strain>
    </source>
</reference>
<dbReference type="Pfam" id="PF04383">
    <property type="entry name" value="KilA-N"/>
    <property type="match status" value="1"/>
</dbReference>
<evidence type="ECO:0000259" key="1">
    <source>
        <dbReference type="PROSITE" id="PS51301"/>
    </source>
</evidence>
<sequence length="194" mass="21910">MNNIVPFHYQGQPVRFNSEGWINATAAASVFGQEPRDWLRLHETESYMRALAKHLGIPFEPKMIERKQSKKVSGGKSGFRPELSNCAGLVMTRRGSAANGGGTWLHPKLAVAFARWLNVDFAVWCDLHIDALLRGELTEKQQFDRACKALDDQNERGSMAGRELAKHRWVKPGMIAQVEHWREQLQMTLGLEAA</sequence>